<gene>
    <name evidence="1" type="ORF">GHI93_11715</name>
</gene>
<protein>
    <recommendedName>
        <fullName evidence="3">Phage protein</fullName>
    </recommendedName>
</protein>
<evidence type="ECO:0000313" key="2">
    <source>
        <dbReference type="Proteomes" id="UP000439550"/>
    </source>
</evidence>
<dbReference type="AlphaFoldDB" id="A0A7X1ZAA9"/>
<organism evidence="1 2">
    <name type="scientific">Lactococcus hircilactis</name>
    <dbReference type="NCBI Taxonomy" id="1494462"/>
    <lineage>
        <taxon>Bacteria</taxon>
        <taxon>Bacillati</taxon>
        <taxon>Bacillota</taxon>
        <taxon>Bacilli</taxon>
        <taxon>Lactobacillales</taxon>
        <taxon>Streptococcaceae</taxon>
        <taxon>Lactococcus</taxon>
    </lineage>
</organism>
<reference evidence="1 2" key="1">
    <citation type="submission" date="2019-10" db="EMBL/GenBank/DDBJ databases">
        <authorList>
            <person name="Dong K."/>
        </authorList>
    </citation>
    <scope>NUCLEOTIDE SEQUENCE [LARGE SCALE GENOMIC DNA]</scope>
    <source>
        <strain evidence="1 2">DSM 28960</strain>
    </source>
</reference>
<comment type="caution">
    <text evidence="1">The sequence shown here is derived from an EMBL/GenBank/DDBJ whole genome shotgun (WGS) entry which is preliminary data.</text>
</comment>
<proteinExistence type="predicted"/>
<dbReference type="RefSeq" id="WP_153497211.1">
    <property type="nucleotide sequence ID" value="NZ_CBCRWP010000025.1"/>
</dbReference>
<evidence type="ECO:0000313" key="1">
    <source>
        <dbReference type="EMBL" id="MQW40587.1"/>
    </source>
</evidence>
<sequence length="129" mass="14759">MSEPSGYLLHGTAFSSKEAAFEILVHNHEQELRFHKLWDEDAQPYYFESQPQLTIPKSIADKLDDIFNGFVRERDSRNIWTLLYRAAEMDYEIGDELEVLLPDENQVNIAIAYLAGKALGVDLVKVVEG</sequence>
<dbReference type="EMBL" id="WITJ01000023">
    <property type="protein sequence ID" value="MQW40587.1"/>
    <property type="molecule type" value="Genomic_DNA"/>
</dbReference>
<keyword evidence="2" id="KW-1185">Reference proteome</keyword>
<dbReference type="OrthoDB" id="2242950at2"/>
<name>A0A7X1ZAA9_9LACT</name>
<accession>A0A7X1ZAA9</accession>
<evidence type="ECO:0008006" key="3">
    <source>
        <dbReference type="Google" id="ProtNLM"/>
    </source>
</evidence>
<dbReference type="Proteomes" id="UP000439550">
    <property type="component" value="Unassembled WGS sequence"/>
</dbReference>